<name>A0A087M3L8_9HYPH</name>
<dbReference type="STRING" id="46914.JP75_07965"/>
<evidence type="ECO:0000313" key="2">
    <source>
        <dbReference type="Proteomes" id="UP000028981"/>
    </source>
</evidence>
<proteinExistence type="predicted"/>
<dbReference type="AlphaFoldDB" id="A0A087M3L8"/>
<evidence type="ECO:0008006" key="3">
    <source>
        <dbReference type="Google" id="ProtNLM"/>
    </source>
</evidence>
<comment type="caution">
    <text evidence="1">The sequence shown here is derived from an EMBL/GenBank/DDBJ whole genome shotgun (WGS) entry which is preliminary data.</text>
</comment>
<dbReference type="Proteomes" id="UP000028981">
    <property type="component" value="Unassembled WGS sequence"/>
</dbReference>
<dbReference type="EMBL" id="JQGC01000006">
    <property type="protein sequence ID" value="KFL31471.1"/>
    <property type="molecule type" value="Genomic_DNA"/>
</dbReference>
<organism evidence="1 2">
    <name type="scientific">Devosia riboflavina</name>
    <dbReference type="NCBI Taxonomy" id="46914"/>
    <lineage>
        <taxon>Bacteria</taxon>
        <taxon>Pseudomonadati</taxon>
        <taxon>Pseudomonadota</taxon>
        <taxon>Alphaproteobacteria</taxon>
        <taxon>Hyphomicrobiales</taxon>
        <taxon>Devosiaceae</taxon>
        <taxon>Devosia</taxon>
    </lineage>
</organism>
<keyword evidence="2" id="KW-1185">Reference proteome</keyword>
<gene>
    <name evidence="1" type="ORF">JP75_07965</name>
</gene>
<protein>
    <recommendedName>
        <fullName evidence="3">HNH endonuclease</fullName>
    </recommendedName>
</protein>
<reference evidence="1 2" key="1">
    <citation type="submission" date="2014-08" db="EMBL/GenBank/DDBJ databases">
        <authorList>
            <person name="Hassan Y.I."/>
            <person name="Lepp D."/>
            <person name="Zhou T."/>
        </authorList>
    </citation>
    <scope>NUCLEOTIDE SEQUENCE [LARGE SCALE GENOMIC DNA]</scope>
    <source>
        <strain evidence="1 2">IFO13584</strain>
    </source>
</reference>
<accession>A0A087M3L8</accession>
<evidence type="ECO:0000313" key="1">
    <source>
        <dbReference type="EMBL" id="KFL31471.1"/>
    </source>
</evidence>
<sequence length="120" mass="13792">MLKPRQSKWDARSPEAEQYRKLYKTARWRRVRALQLSEQPLCENCQRHGRVTAATVCDHVDPKTKLNPATFFTGPFQSLCDDPRWRCHSSVKQSIEKSGFVKGVAADGRPLDASHPWNRA</sequence>